<comment type="function">
    <text evidence="7">Arginine methyltransferase involved in the assembly or stability of mitochondrial NADH:ubiquinone oxidoreductase complex (complex I).</text>
</comment>
<dbReference type="Pfam" id="PF02636">
    <property type="entry name" value="Methyltransf_28"/>
    <property type="match status" value="1"/>
</dbReference>
<comment type="caution">
    <text evidence="9">The sequence shown here is derived from an EMBL/GenBank/DDBJ whole genome shotgun (WGS) entry which is preliminary data.</text>
</comment>
<feature type="region of interest" description="Disordered" evidence="8">
    <location>
        <begin position="333"/>
        <end position="442"/>
    </location>
</feature>
<evidence type="ECO:0000313" key="9">
    <source>
        <dbReference type="EMBL" id="KAF5828863.1"/>
    </source>
</evidence>
<dbReference type="GO" id="GO:0008168">
    <property type="term" value="F:methyltransferase activity"/>
    <property type="evidence" value="ECO:0007669"/>
    <property type="project" value="UniProtKB-KW"/>
</dbReference>
<keyword evidence="5 7" id="KW-0496">Mitochondrion</keyword>
<dbReference type="Proteomes" id="UP000815325">
    <property type="component" value="Unassembled WGS sequence"/>
</dbReference>
<evidence type="ECO:0000256" key="1">
    <source>
        <dbReference type="ARBA" id="ARBA00004173"/>
    </source>
</evidence>
<protein>
    <recommendedName>
        <fullName evidence="7">Protein arginine methyltransferase NDUFAF7</fullName>
        <ecNumber evidence="7">2.1.1.320</ecNumber>
    </recommendedName>
</protein>
<dbReference type="Gene3D" id="3.40.50.12710">
    <property type="match status" value="1"/>
</dbReference>
<evidence type="ECO:0000256" key="5">
    <source>
        <dbReference type="ARBA" id="ARBA00023128"/>
    </source>
</evidence>
<evidence type="ECO:0000256" key="6">
    <source>
        <dbReference type="ARBA" id="ARBA00048612"/>
    </source>
</evidence>
<dbReference type="InterPro" id="IPR038375">
    <property type="entry name" value="NDUFAF7_sf"/>
</dbReference>
<dbReference type="EMBL" id="MU070236">
    <property type="protein sequence ID" value="KAF5828863.1"/>
    <property type="molecule type" value="Genomic_DNA"/>
</dbReference>
<comment type="subcellular location">
    <subcellularLocation>
        <location evidence="1 7">Mitochondrion</location>
    </subcellularLocation>
</comment>
<evidence type="ECO:0000256" key="7">
    <source>
        <dbReference type="RuleBase" id="RU364114"/>
    </source>
</evidence>
<dbReference type="EC" id="2.1.1.320" evidence="7"/>
<evidence type="ECO:0000256" key="4">
    <source>
        <dbReference type="ARBA" id="ARBA00022679"/>
    </source>
</evidence>
<evidence type="ECO:0000313" key="10">
    <source>
        <dbReference type="Proteomes" id="UP000815325"/>
    </source>
</evidence>
<keyword evidence="4 7" id="KW-0808">Transferase</keyword>
<comment type="similarity">
    <text evidence="2 7">Belongs to the NDUFAF7 family.</text>
</comment>
<dbReference type="PANTHER" id="PTHR12049">
    <property type="entry name" value="PROTEIN ARGININE METHYLTRANSFERASE NDUFAF7, MITOCHONDRIAL"/>
    <property type="match status" value="1"/>
</dbReference>
<feature type="compositionally biased region" description="Basic and acidic residues" evidence="8">
    <location>
        <begin position="421"/>
        <end position="436"/>
    </location>
</feature>
<evidence type="ECO:0000256" key="2">
    <source>
        <dbReference type="ARBA" id="ARBA00005891"/>
    </source>
</evidence>
<feature type="compositionally biased region" description="Polar residues" evidence="8">
    <location>
        <begin position="333"/>
        <end position="352"/>
    </location>
</feature>
<evidence type="ECO:0000256" key="3">
    <source>
        <dbReference type="ARBA" id="ARBA00022603"/>
    </source>
</evidence>
<proteinExistence type="inferred from homology"/>
<keyword evidence="3 7" id="KW-0489">Methyltransferase</keyword>
<reference evidence="9" key="1">
    <citation type="submission" date="2017-08" db="EMBL/GenBank/DDBJ databases">
        <authorList>
            <person name="Polle J.E."/>
            <person name="Barry K."/>
            <person name="Cushman J."/>
            <person name="Schmutz J."/>
            <person name="Tran D."/>
            <person name="Hathwaick L.T."/>
            <person name="Yim W.C."/>
            <person name="Jenkins J."/>
            <person name="Mckie-Krisberg Z.M."/>
            <person name="Prochnik S."/>
            <person name="Lindquist E."/>
            <person name="Dockter R.B."/>
            <person name="Adam C."/>
            <person name="Molina H."/>
            <person name="Bunkerborg J."/>
            <person name="Jin E."/>
            <person name="Buchheim M."/>
            <person name="Magnuson J."/>
        </authorList>
    </citation>
    <scope>NUCLEOTIDE SEQUENCE</scope>
    <source>
        <strain evidence="9">CCAP 19/18</strain>
    </source>
</reference>
<name>A0ABQ7G2N3_DUNSA</name>
<dbReference type="PANTHER" id="PTHR12049:SF5">
    <property type="entry name" value="PROTEIN ARGININE METHYLTRANSFERASE NDUFAF7 HOMOLOG, MITOCHONDRIAL"/>
    <property type="match status" value="1"/>
</dbReference>
<dbReference type="SUPFAM" id="SSF53335">
    <property type="entry name" value="S-adenosyl-L-methionine-dependent methyltransferases"/>
    <property type="match status" value="1"/>
</dbReference>
<dbReference type="InterPro" id="IPR003788">
    <property type="entry name" value="NDUFAF7"/>
</dbReference>
<dbReference type="InterPro" id="IPR029063">
    <property type="entry name" value="SAM-dependent_MTases_sf"/>
</dbReference>
<accession>A0ABQ7G2N3</accession>
<organism evidence="9 10">
    <name type="scientific">Dunaliella salina</name>
    <name type="common">Green alga</name>
    <name type="synonym">Protococcus salinus</name>
    <dbReference type="NCBI Taxonomy" id="3046"/>
    <lineage>
        <taxon>Eukaryota</taxon>
        <taxon>Viridiplantae</taxon>
        <taxon>Chlorophyta</taxon>
        <taxon>core chlorophytes</taxon>
        <taxon>Chlorophyceae</taxon>
        <taxon>CS clade</taxon>
        <taxon>Chlamydomonadales</taxon>
        <taxon>Dunaliellaceae</taxon>
        <taxon>Dunaliella</taxon>
    </lineage>
</organism>
<comment type="catalytic activity">
    <reaction evidence="6 7">
        <text>L-arginyl-[protein] + 2 S-adenosyl-L-methionine = N(omega),N(omega)'-dimethyl-L-arginyl-[protein] + 2 S-adenosyl-L-homocysteine + 2 H(+)</text>
        <dbReference type="Rhea" id="RHEA:48108"/>
        <dbReference type="Rhea" id="RHEA-COMP:10532"/>
        <dbReference type="Rhea" id="RHEA-COMP:11992"/>
        <dbReference type="ChEBI" id="CHEBI:15378"/>
        <dbReference type="ChEBI" id="CHEBI:29965"/>
        <dbReference type="ChEBI" id="CHEBI:57856"/>
        <dbReference type="ChEBI" id="CHEBI:59789"/>
        <dbReference type="ChEBI" id="CHEBI:88221"/>
        <dbReference type="EC" id="2.1.1.320"/>
    </reaction>
</comment>
<gene>
    <name evidence="9" type="ORF">DUNSADRAFT_16965</name>
</gene>
<evidence type="ECO:0000256" key="8">
    <source>
        <dbReference type="SAM" id="MobiDB-lite"/>
    </source>
</evidence>
<keyword evidence="10" id="KW-1185">Reference proteome</keyword>
<feature type="region of interest" description="Disordered" evidence="8">
    <location>
        <begin position="139"/>
        <end position="159"/>
    </location>
</feature>
<sequence>MLEHRKHTLGLEGSPLRIIEVGGGNGTLARDMLDWIRDNRPDVYPETTYTCLEISSKLAARQYDTIVVKGGHSGRFHLSRGNAWHLSTWGTCPVWDHTYVLMMEVLDNLPHDRVYRRSEKHPWHQTYVVALPDKAAQQGAPTERLFSPPHTSAMEVSPSRAFRSRSRQGYSMETGPWREELGPLEDPLIKRALASSYVPTTLEERLDRRLNRLLDFLLARESEPEVAEGELFFVPTAALALLDVLHRARPNHSLIATDFDRLPDVRIPGRNAPLVAEKGEVMKRYREMERTATICSFNPMIDDFRNARFFFGDSVGRTAAEAGAQLNPAGEAQAQSETQTCAAPSSSGTQQVLGGRGRQQAKESRATIVDWDGASGDRRAPWADSNQRQSKGSGVAPSAIPSNLPEWAQKKLLEQQQRQQQPHEHQRSHQAPDKSPNKGSKQ</sequence>
<dbReference type="GO" id="GO:0032259">
    <property type="term" value="P:methylation"/>
    <property type="evidence" value="ECO:0007669"/>
    <property type="project" value="UniProtKB-KW"/>
</dbReference>